<dbReference type="InterPro" id="IPR046342">
    <property type="entry name" value="CBS_dom_sf"/>
</dbReference>
<dbReference type="CDD" id="cd01949">
    <property type="entry name" value="GGDEF"/>
    <property type="match status" value="1"/>
</dbReference>
<dbReference type="EMBL" id="JACHEN010000001">
    <property type="protein sequence ID" value="MBB6213996.1"/>
    <property type="molecule type" value="Genomic_DNA"/>
</dbReference>
<dbReference type="Proteomes" id="UP000579281">
    <property type="component" value="Unassembled WGS sequence"/>
</dbReference>
<reference evidence="5 6" key="1">
    <citation type="submission" date="2020-08" db="EMBL/GenBank/DDBJ databases">
        <title>Genomic Encyclopedia of Type Strains, Phase IV (KMG-IV): sequencing the most valuable type-strain genomes for metagenomic binning, comparative biology and taxonomic classification.</title>
        <authorList>
            <person name="Goeker M."/>
        </authorList>
    </citation>
    <scope>NUCLEOTIDE SEQUENCE [LARGE SCALE GENOMIC DNA]</scope>
    <source>
        <strain evidence="5 6">DSM 103526</strain>
    </source>
</reference>
<feature type="domain" description="EAL" evidence="2">
    <location>
        <begin position="7"/>
        <end position="256"/>
    </location>
</feature>
<dbReference type="SUPFAM" id="SSF55073">
    <property type="entry name" value="Nucleotide cyclase"/>
    <property type="match status" value="1"/>
</dbReference>
<dbReference type="InterPro" id="IPR000644">
    <property type="entry name" value="CBS_dom"/>
</dbReference>
<dbReference type="PROSITE" id="PS50883">
    <property type="entry name" value="EAL"/>
    <property type="match status" value="1"/>
</dbReference>
<dbReference type="Gene3D" id="3.30.70.270">
    <property type="match status" value="1"/>
</dbReference>
<dbReference type="SMART" id="SM00267">
    <property type="entry name" value="GGDEF"/>
    <property type="match status" value="1"/>
</dbReference>
<feature type="domain" description="GGDEF" evidence="3">
    <location>
        <begin position="436"/>
        <end position="590"/>
    </location>
</feature>
<dbReference type="PANTHER" id="PTHR33121:SF76">
    <property type="entry name" value="SIGNALING PROTEIN"/>
    <property type="match status" value="1"/>
</dbReference>
<dbReference type="CDD" id="cd01948">
    <property type="entry name" value="EAL"/>
    <property type="match status" value="1"/>
</dbReference>
<dbReference type="InterPro" id="IPR029787">
    <property type="entry name" value="Nucleotide_cyclase"/>
</dbReference>
<dbReference type="SMART" id="SM00052">
    <property type="entry name" value="EAL"/>
    <property type="match status" value="1"/>
</dbReference>
<dbReference type="SUPFAM" id="SSF54631">
    <property type="entry name" value="CBS-domain pair"/>
    <property type="match status" value="1"/>
</dbReference>
<keyword evidence="6" id="KW-1185">Reference proteome</keyword>
<organism evidence="5 6">
    <name type="scientific">Anaerosolibacter carboniphilus</name>
    <dbReference type="NCBI Taxonomy" id="1417629"/>
    <lineage>
        <taxon>Bacteria</taxon>
        <taxon>Bacillati</taxon>
        <taxon>Bacillota</taxon>
        <taxon>Clostridia</taxon>
        <taxon>Peptostreptococcales</taxon>
        <taxon>Thermotaleaceae</taxon>
        <taxon>Anaerosolibacter</taxon>
    </lineage>
</organism>
<dbReference type="PANTHER" id="PTHR33121">
    <property type="entry name" value="CYCLIC DI-GMP PHOSPHODIESTERASE PDEF"/>
    <property type="match status" value="1"/>
</dbReference>
<dbReference type="CDD" id="cd04598">
    <property type="entry name" value="CBS_pair_GGDEF_EAL"/>
    <property type="match status" value="1"/>
</dbReference>
<keyword evidence="1" id="KW-0129">CBS domain</keyword>
<evidence type="ECO:0000259" key="2">
    <source>
        <dbReference type="PROSITE" id="PS50883"/>
    </source>
</evidence>
<dbReference type="Gene3D" id="3.10.580.10">
    <property type="entry name" value="CBS-domain"/>
    <property type="match status" value="1"/>
</dbReference>
<feature type="domain" description="CBS" evidence="4">
    <location>
        <begin position="348"/>
        <end position="410"/>
    </location>
</feature>
<dbReference type="InterPro" id="IPR000160">
    <property type="entry name" value="GGDEF_dom"/>
</dbReference>
<dbReference type="SUPFAM" id="SSF141868">
    <property type="entry name" value="EAL domain-like"/>
    <property type="match status" value="1"/>
</dbReference>
<evidence type="ECO:0000313" key="5">
    <source>
        <dbReference type="EMBL" id="MBB6213996.1"/>
    </source>
</evidence>
<comment type="caution">
    <text evidence="5">The sequence shown here is derived from an EMBL/GenBank/DDBJ whole genome shotgun (WGS) entry which is preliminary data.</text>
</comment>
<accession>A0A841KKX7</accession>
<name>A0A841KKX7_9FIRM</name>
<dbReference type="NCBIfam" id="TIGR00254">
    <property type="entry name" value="GGDEF"/>
    <property type="match status" value="1"/>
</dbReference>
<dbReference type="Pfam" id="PF00563">
    <property type="entry name" value="EAL"/>
    <property type="match status" value="1"/>
</dbReference>
<dbReference type="Pfam" id="PF00571">
    <property type="entry name" value="CBS"/>
    <property type="match status" value="1"/>
</dbReference>
<dbReference type="InterPro" id="IPR001633">
    <property type="entry name" value="EAL_dom"/>
</dbReference>
<dbReference type="PROSITE" id="PS50887">
    <property type="entry name" value="GGDEF"/>
    <property type="match status" value="1"/>
</dbReference>
<dbReference type="PROSITE" id="PS51371">
    <property type="entry name" value="CBS"/>
    <property type="match status" value="1"/>
</dbReference>
<dbReference type="InterPro" id="IPR043128">
    <property type="entry name" value="Rev_trsase/Diguanyl_cyclase"/>
</dbReference>
<dbReference type="InterPro" id="IPR035919">
    <property type="entry name" value="EAL_sf"/>
</dbReference>
<dbReference type="RefSeq" id="WP_184307014.1">
    <property type="nucleotide sequence ID" value="NZ_JACHEN010000001.1"/>
</dbReference>
<proteinExistence type="predicted"/>
<dbReference type="Pfam" id="PF00990">
    <property type="entry name" value="GGDEF"/>
    <property type="match status" value="1"/>
</dbReference>
<dbReference type="GO" id="GO:0071111">
    <property type="term" value="F:cyclic-guanylate-specific phosphodiesterase activity"/>
    <property type="evidence" value="ECO:0007669"/>
    <property type="project" value="InterPro"/>
</dbReference>
<dbReference type="InterPro" id="IPR050706">
    <property type="entry name" value="Cyclic-di-GMP_PDE-like"/>
</dbReference>
<sequence>MDHHKAEDLSYKQLEEIIVKGNIDNVFQCIISLKDGSVLGYEALCRGPKGSILEDPKELFHMAKRHGKIMALERMCKRKAMEKFHRKGDGLKLFVNIDPLCFLDSSHGELLDDFFSLENKDSSHVVFEITEHTCIQDYKSFCNILHKYKKLGVDIAIDDVGNGYAGLNLLANVEPLYMKIDMELIRNIHKEPFKQALLKAIVEFADNTNSKLIAEGIENGEELDVLIDLGIHYGQGYYIQKPSSELLNIHPSIKTRVLERNLAKQDIKLTNITNTKIGEISKLVPHICVDTLGKDVDLIFQKGSTVQGLPVIDRDKPVGLVMKDKFYQYLGKQYGYAIFMKRTIERLMDQGPLVVDYDTPLDRVSEIAMMREEEALYDYIIVTKDSKYYGIVTVKDLLQKMTEIELNRAKYANPLTGLPGNIMIEQRIRNVIASKNKYAVLYFDLDNFKPYNDVYGFENGDRIIEMTAAVIGQRMKALDFHRGFLGHIGGDDFVAIVENHQVHRLCEAIIEKFDKRILDFYSEIDRKKGYIMAENRHGAIEKFPLMSLSIAVVTNEHRDFDSVSHLAEYASRIKKKCKACWTSNYMIGNTAE</sequence>
<gene>
    <name evidence="5" type="ORF">HNQ80_000065</name>
</gene>
<evidence type="ECO:0000256" key="1">
    <source>
        <dbReference type="PROSITE-ProRule" id="PRU00703"/>
    </source>
</evidence>
<evidence type="ECO:0000313" key="6">
    <source>
        <dbReference type="Proteomes" id="UP000579281"/>
    </source>
</evidence>
<protein>
    <submittedName>
        <fullName evidence="5">Diguanylate cyclase (GGDEF)-like protein</fullName>
    </submittedName>
</protein>
<dbReference type="Gene3D" id="3.20.20.450">
    <property type="entry name" value="EAL domain"/>
    <property type="match status" value="1"/>
</dbReference>
<evidence type="ECO:0000259" key="3">
    <source>
        <dbReference type="PROSITE" id="PS50887"/>
    </source>
</evidence>
<dbReference type="AlphaFoldDB" id="A0A841KKX7"/>
<evidence type="ECO:0000259" key="4">
    <source>
        <dbReference type="PROSITE" id="PS51371"/>
    </source>
</evidence>